<feature type="domain" description="DUF11" evidence="1">
    <location>
        <begin position="48"/>
        <end position="179"/>
    </location>
</feature>
<name>A0ABT0NIJ3_9FIRM</name>
<protein>
    <submittedName>
        <fullName evidence="2">DUF11 domain-containing protein</fullName>
    </submittedName>
</protein>
<organism evidence="2 3">
    <name type="scientific">Ruminococcus bromii</name>
    <dbReference type="NCBI Taxonomy" id="40518"/>
    <lineage>
        <taxon>Bacteria</taxon>
        <taxon>Bacillati</taxon>
        <taxon>Bacillota</taxon>
        <taxon>Clostridia</taxon>
        <taxon>Eubacteriales</taxon>
        <taxon>Oscillospiraceae</taxon>
        <taxon>Ruminococcus</taxon>
    </lineage>
</organism>
<accession>A0ABT0NIJ3</accession>
<dbReference type="Pfam" id="PF01345">
    <property type="entry name" value="DUF11"/>
    <property type="match status" value="1"/>
</dbReference>
<evidence type="ECO:0000313" key="2">
    <source>
        <dbReference type="EMBL" id="MCL3788068.1"/>
    </source>
</evidence>
<keyword evidence="3" id="KW-1185">Reference proteome</keyword>
<dbReference type="InterPro" id="IPR047589">
    <property type="entry name" value="DUF11_rpt"/>
</dbReference>
<gene>
    <name evidence="2" type="ORF">E2N93_08650</name>
</gene>
<dbReference type="NCBIfam" id="TIGR01451">
    <property type="entry name" value="B_ant_repeat"/>
    <property type="match status" value="2"/>
</dbReference>
<evidence type="ECO:0000313" key="3">
    <source>
        <dbReference type="Proteomes" id="UP001056693"/>
    </source>
</evidence>
<dbReference type="InterPro" id="IPR001434">
    <property type="entry name" value="OmcB-like_DUF11"/>
</dbReference>
<dbReference type="Proteomes" id="UP001056693">
    <property type="component" value="Unassembled WGS sequence"/>
</dbReference>
<proteinExistence type="predicted"/>
<dbReference type="PANTHER" id="PTHR34819">
    <property type="entry name" value="LARGE CYSTEINE-RICH PERIPLASMIC PROTEIN OMCB"/>
    <property type="match status" value="1"/>
</dbReference>
<dbReference type="EMBL" id="SNUZ01000012">
    <property type="protein sequence ID" value="MCL3788068.1"/>
    <property type="molecule type" value="Genomic_DNA"/>
</dbReference>
<reference evidence="2 3" key="1">
    <citation type="submission" date="2019-03" db="EMBL/GenBank/DDBJ databases">
        <authorList>
            <person name="Molinero N."/>
            <person name="Sanchez B."/>
            <person name="Walker A."/>
            <person name="Duncan S."/>
            <person name="Delgado S."/>
            <person name="Margolles A."/>
        </authorList>
    </citation>
    <scope>NUCLEOTIDE SEQUENCE [LARGE SCALE GENOMIC DNA]</scope>
    <source>
        <strain evidence="2 3">IPLA60002</strain>
    </source>
</reference>
<dbReference type="InterPro" id="IPR051172">
    <property type="entry name" value="Chlamydia_OmcB"/>
</dbReference>
<comment type="caution">
    <text evidence="2">The sequence shown here is derived from an EMBL/GenBank/DDBJ whole genome shotgun (WGS) entry which is preliminary data.</text>
</comment>
<dbReference type="PANTHER" id="PTHR34819:SF3">
    <property type="entry name" value="CELL SURFACE PROTEIN"/>
    <property type="match status" value="1"/>
</dbReference>
<evidence type="ECO:0000259" key="1">
    <source>
        <dbReference type="Pfam" id="PF01345"/>
    </source>
</evidence>
<sequence>MIILRISPKRQGGENMAIITNSASLTFNNERTASSNEVDTEVRESQSVAIVKDALLTNYVPGEPVGYVITVTNTGTGNLTDITVSDNLGSETTAKLLSYVDKSIVARQGATALSPSVTRTADSLVISNLGTLAAGQSITIALSLLPSAAQANEITNTATVTATTPLATTVTASDTATITPAQQELVTLLKAAPSTVASGGVLPYTLIAQNEGTVAAENIVFTDTLPTGYTVTGIELTVNGQPTIIYTADQWTQVGNTLTFPTGTAEPVTIPAGSFATAIITGTAPTV</sequence>